<reference evidence="2" key="1">
    <citation type="submission" date="2021-09" db="EMBL/GenBank/DDBJ databases">
        <authorList>
            <consortium name="AG Swart"/>
            <person name="Singh M."/>
            <person name="Singh A."/>
            <person name="Seah K."/>
            <person name="Emmerich C."/>
        </authorList>
    </citation>
    <scope>NUCLEOTIDE SEQUENCE</scope>
    <source>
        <strain evidence="2">ATCC30299</strain>
    </source>
</reference>
<dbReference type="AlphaFoldDB" id="A0AAU9JT65"/>
<evidence type="ECO:0000259" key="1">
    <source>
        <dbReference type="Pfam" id="PF05018"/>
    </source>
</evidence>
<feature type="domain" description="CFA20" evidence="1">
    <location>
        <begin position="8"/>
        <end position="170"/>
    </location>
</feature>
<dbReference type="Pfam" id="PF05018">
    <property type="entry name" value="CFA20_dom"/>
    <property type="match status" value="1"/>
</dbReference>
<name>A0AAU9JT65_9CILI</name>
<dbReference type="InterPro" id="IPR007714">
    <property type="entry name" value="CFA20_dom"/>
</dbReference>
<dbReference type="Proteomes" id="UP001162131">
    <property type="component" value="Unassembled WGS sequence"/>
</dbReference>
<protein>
    <recommendedName>
        <fullName evidence="1">CFA20 domain-containing protein</fullName>
    </recommendedName>
</protein>
<organism evidence="2 3">
    <name type="scientific">Blepharisma stoltei</name>
    <dbReference type="NCBI Taxonomy" id="1481888"/>
    <lineage>
        <taxon>Eukaryota</taxon>
        <taxon>Sar</taxon>
        <taxon>Alveolata</taxon>
        <taxon>Ciliophora</taxon>
        <taxon>Postciliodesmatophora</taxon>
        <taxon>Heterotrichea</taxon>
        <taxon>Heterotrichida</taxon>
        <taxon>Blepharismidae</taxon>
        <taxon>Blepharisma</taxon>
    </lineage>
</organism>
<proteinExistence type="predicted"/>
<evidence type="ECO:0000313" key="2">
    <source>
        <dbReference type="EMBL" id="CAG9324886.1"/>
    </source>
</evidence>
<keyword evidence="3" id="KW-1185">Reference proteome</keyword>
<evidence type="ECO:0000313" key="3">
    <source>
        <dbReference type="Proteomes" id="UP001162131"/>
    </source>
</evidence>
<gene>
    <name evidence="2" type="ORF">BSTOLATCC_MIC37635</name>
</gene>
<dbReference type="InterPro" id="IPR040441">
    <property type="entry name" value="CFA20/CFAP20DC"/>
</dbReference>
<sequence>MKNQPFSHEIFSSQNRKSLQFCLFHGKVDHSFDQTSRGYIINLNAASLQIPRNNRESLQLVHPFIVFQFFIHKNKPLTIELTTSDSQSIKRRLVFTHGRKVIKNPLHARIPHTIIERGVWLNLFFNIESLFAMCFSTLVYRSLESVSLTGTCIVRRIFTLQKLDPYQTIPIGCEMPPGSNIKQQTIDAVSFQETPRPVFFSNSPPRGKKYLYKDNPSIFRNLSVEKEIKDLKEAYLRSVNTEKKALFPRFRRKEQKELDEERYKVLSRKITHNYTRPAEPSDDIEEKIEVDAPEVPIDTSAWINIINADSPTDKFKEPKFFENQMSIIMQMRHFTPPFVNVTENVEDGQEIRYNPKQKCYESI</sequence>
<accession>A0AAU9JT65</accession>
<dbReference type="PANTHER" id="PTHR12458">
    <property type="entry name" value="ORF PROTEIN"/>
    <property type="match status" value="1"/>
</dbReference>
<comment type="caution">
    <text evidence="2">The sequence shown here is derived from an EMBL/GenBank/DDBJ whole genome shotgun (WGS) entry which is preliminary data.</text>
</comment>
<dbReference type="EMBL" id="CAJZBQ010000037">
    <property type="protein sequence ID" value="CAG9324886.1"/>
    <property type="molecule type" value="Genomic_DNA"/>
</dbReference>